<accession>A0AAN2RL76</accession>
<evidence type="ECO:0000256" key="1">
    <source>
        <dbReference type="SAM" id="Phobius"/>
    </source>
</evidence>
<proteinExistence type="predicted"/>
<keyword evidence="1" id="KW-0472">Membrane</keyword>
<feature type="transmembrane region" description="Helical" evidence="1">
    <location>
        <begin position="12"/>
        <end position="32"/>
    </location>
</feature>
<keyword evidence="1" id="KW-1133">Transmembrane helix</keyword>
<keyword evidence="1" id="KW-0812">Transmembrane</keyword>
<dbReference type="AlphaFoldDB" id="A0AAN2RL76"/>
<dbReference type="Proteomes" id="UP000074664">
    <property type="component" value="Unassembled WGS sequence"/>
</dbReference>
<protein>
    <submittedName>
        <fullName evidence="2">Uncharacterized protein</fullName>
    </submittedName>
</protein>
<evidence type="ECO:0000313" key="2">
    <source>
        <dbReference type="EMBL" id="CYU25544.1"/>
    </source>
</evidence>
<reference evidence="2 3" key="1">
    <citation type="submission" date="2016-02" db="EMBL/GenBank/DDBJ databases">
        <authorList>
            <consortium name="Pathogen Informatics"/>
        </authorList>
    </citation>
    <scope>NUCLEOTIDE SEQUENCE [LARGE SCALE GENOMIC DNA]</scope>
    <source>
        <strain evidence="2 3">LSS30</strain>
    </source>
</reference>
<name>A0AAN2RL76_STRSU</name>
<gene>
    <name evidence="2" type="ORF">ERS132392_00022</name>
</gene>
<comment type="caution">
    <text evidence="2">The sequence shown here is derived from an EMBL/GenBank/DDBJ whole genome shotgun (WGS) entry which is preliminary data.</text>
</comment>
<organism evidence="2 3">
    <name type="scientific">Streptococcus suis</name>
    <dbReference type="NCBI Taxonomy" id="1307"/>
    <lineage>
        <taxon>Bacteria</taxon>
        <taxon>Bacillati</taxon>
        <taxon>Bacillota</taxon>
        <taxon>Bacilli</taxon>
        <taxon>Lactobacillales</taxon>
        <taxon>Streptococcaceae</taxon>
        <taxon>Streptococcus</taxon>
    </lineage>
</organism>
<dbReference type="EMBL" id="FIGH01000001">
    <property type="protein sequence ID" value="CYU25544.1"/>
    <property type="molecule type" value="Genomic_DNA"/>
</dbReference>
<evidence type="ECO:0000313" key="3">
    <source>
        <dbReference type="Proteomes" id="UP000074664"/>
    </source>
</evidence>
<sequence length="42" mass="4818">MKKIDYIKIVQLLILLSTLLIFINNKVILNGIDPGALNIYFK</sequence>